<dbReference type="RefSeq" id="WP_112352801.1">
    <property type="nucleotide sequence ID" value="NZ_LS483452.1"/>
</dbReference>
<dbReference type="Proteomes" id="UP000250123">
    <property type="component" value="Chromosome SHEWBE"/>
</dbReference>
<dbReference type="KEGG" id="sbk:SHEWBE_2723"/>
<dbReference type="AlphaFoldDB" id="A0A330M2A4"/>
<gene>
    <name evidence="1" type="ORF">SHEWBE_2723</name>
</gene>
<accession>A0A330M2A4</accession>
<name>A0A330M2A4_9GAMM</name>
<sequence>MALAYKFKDERCALKMLSSDWHEETVIPDLFREPAVDFALTTHVMSTAFFFPRSAISALKTQYRLIFSTK</sequence>
<organism evidence="1 2">
    <name type="scientific">Shewanella benthica</name>
    <dbReference type="NCBI Taxonomy" id="43661"/>
    <lineage>
        <taxon>Bacteria</taxon>
        <taxon>Pseudomonadati</taxon>
        <taxon>Pseudomonadota</taxon>
        <taxon>Gammaproteobacteria</taxon>
        <taxon>Alteromonadales</taxon>
        <taxon>Shewanellaceae</taxon>
        <taxon>Shewanella</taxon>
    </lineage>
</organism>
<evidence type="ECO:0000313" key="2">
    <source>
        <dbReference type="Proteomes" id="UP000250123"/>
    </source>
</evidence>
<proteinExistence type="predicted"/>
<dbReference type="EMBL" id="LS483452">
    <property type="protein sequence ID" value="SQH76686.1"/>
    <property type="molecule type" value="Genomic_DNA"/>
</dbReference>
<protein>
    <submittedName>
        <fullName evidence="1">Uncharacterized protein</fullName>
    </submittedName>
</protein>
<evidence type="ECO:0000313" key="1">
    <source>
        <dbReference type="EMBL" id="SQH76686.1"/>
    </source>
</evidence>
<reference evidence="2" key="1">
    <citation type="submission" date="2018-06" db="EMBL/GenBank/DDBJ databases">
        <authorList>
            <person name="Cea G.-C."/>
            <person name="William W."/>
        </authorList>
    </citation>
    <scope>NUCLEOTIDE SEQUENCE [LARGE SCALE GENOMIC DNA]</scope>
    <source>
        <strain evidence="2">DB21MT-2</strain>
    </source>
</reference>